<evidence type="ECO:0000259" key="1">
    <source>
        <dbReference type="PROSITE" id="PS50943"/>
    </source>
</evidence>
<dbReference type="Pfam" id="PF17765">
    <property type="entry name" value="MLTR_LBD"/>
    <property type="match status" value="1"/>
</dbReference>
<reference evidence="2" key="2">
    <citation type="submission" date="2020-09" db="EMBL/GenBank/DDBJ databases">
        <authorList>
            <person name="Sun Q."/>
            <person name="Zhou Y."/>
        </authorList>
    </citation>
    <scope>NUCLEOTIDE SEQUENCE</scope>
    <source>
        <strain evidence="2">CGMCC 4.7278</strain>
    </source>
</reference>
<evidence type="ECO:0000313" key="2">
    <source>
        <dbReference type="EMBL" id="GGK32609.1"/>
    </source>
</evidence>
<dbReference type="PROSITE" id="PS50943">
    <property type="entry name" value="HTH_CROC1"/>
    <property type="match status" value="1"/>
</dbReference>
<evidence type="ECO:0000313" key="3">
    <source>
        <dbReference type="Proteomes" id="UP000612956"/>
    </source>
</evidence>
<gene>
    <name evidence="2" type="ORF">GCM10011591_00380</name>
</gene>
<dbReference type="InterPro" id="IPR010982">
    <property type="entry name" value="Lambda_DNA-bd_dom_sf"/>
</dbReference>
<organism evidence="2 3">
    <name type="scientific">Nocardia camponoti</name>
    <dbReference type="NCBI Taxonomy" id="1616106"/>
    <lineage>
        <taxon>Bacteria</taxon>
        <taxon>Bacillati</taxon>
        <taxon>Actinomycetota</taxon>
        <taxon>Actinomycetes</taxon>
        <taxon>Mycobacteriales</taxon>
        <taxon>Nocardiaceae</taxon>
        <taxon>Nocardia</taxon>
    </lineage>
</organism>
<dbReference type="InterPro" id="IPR041413">
    <property type="entry name" value="MLTR_LBD"/>
</dbReference>
<dbReference type="EMBL" id="BMMW01000001">
    <property type="protein sequence ID" value="GGK32609.1"/>
    <property type="molecule type" value="Genomic_DNA"/>
</dbReference>
<feature type="domain" description="HTH cro/C1-type" evidence="1">
    <location>
        <begin position="50"/>
        <end position="97"/>
    </location>
</feature>
<dbReference type="Pfam" id="PF13560">
    <property type="entry name" value="HTH_31"/>
    <property type="match status" value="1"/>
</dbReference>
<dbReference type="CDD" id="cd00093">
    <property type="entry name" value="HTH_XRE"/>
    <property type="match status" value="1"/>
</dbReference>
<dbReference type="Gene3D" id="3.30.450.180">
    <property type="match status" value="1"/>
</dbReference>
<sequence>MTNTWISWYQWYMAMNRAAELGEFLKSRRARLEPADVGIGESGRWRRVVGLRREEVAPLAGIGVDYYTRLEQGRVQGVSNEVLDAVADALRLTPAEREYVRNLSRPPSTEPASRVVRPAVQDLLDSLADTPAYILGPMADILAWNQLASALFVDFAKLTVQQRNWSHLLFEDERIQALFDDPMIGARDNVAFLRLMNSRYPNDTEMTDLIARMLTRSTTFRDLWDKRNVAEKSYCEYLLHHPLVGDMTLGFQGAFLPDEPGKLLVTYTAARESASADRLRQLSAHIQHPDRTHPTPIGGRTH</sequence>
<dbReference type="SMART" id="SM00530">
    <property type="entry name" value="HTH_XRE"/>
    <property type="match status" value="1"/>
</dbReference>
<accession>A0A917V3M7</accession>
<dbReference type="PANTHER" id="PTHR35010:SF2">
    <property type="entry name" value="BLL4672 PROTEIN"/>
    <property type="match status" value="1"/>
</dbReference>
<dbReference type="GO" id="GO:0003677">
    <property type="term" value="F:DNA binding"/>
    <property type="evidence" value="ECO:0007669"/>
    <property type="project" value="UniProtKB-KW"/>
</dbReference>
<dbReference type="AlphaFoldDB" id="A0A917V3M7"/>
<name>A0A917V3M7_9NOCA</name>
<dbReference type="Proteomes" id="UP000612956">
    <property type="component" value="Unassembled WGS sequence"/>
</dbReference>
<reference evidence="2" key="1">
    <citation type="journal article" date="2014" name="Int. J. Syst. Evol. Microbiol.">
        <title>Complete genome sequence of Corynebacterium casei LMG S-19264T (=DSM 44701T), isolated from a smear-ripened cheese.</title>
        <authorList>
            <consortium name="US DOE Joint Genome Institute (JGI-PGF)"/>
            <person name="Walter F."/>
            <person name="Albersmeier A."/>
            <person name="Kalinowski J."/>
            <person name="Ruckert C."/>
        </authorList>
    </citation>
    <scope>NUCLEOTIDE SEQUENCE</scope>
    <source>
        <strain evidence="2">CGMCC 4.7278</strain>
    </source>
</reference>
<dbReference type="RefSeq" id="WP_188826665.1">
    <property type="nucleotide sequence ID" value="NZ_BMMW01000001.1"/>
</dbReference>
<comment type="caution">
    <text evidence="2">The sequence shown here is derived from an EMBL/GenBank/DDBJ whole genome shotgun (WGS) entry which is preliminary data.</text>
</comment>
<keyword evidence="2" id="KW-0238">DNA-binding</keyword>
<keyword evidence="3" id="KW-1185">Reference proteome</keyword>
<protein>
    <submittedName>
        <fullName evidence="2">DNA-binding protein</fullName>
    </submittedName>
</protein>
<dbReference type="SUPFAM" id="SSF47413">
    <property type="entry name" value="lambda repressor-like DNA-binding domains"/>
    <property type="match status" value="1"/>
</dbReference>
<dbReference type="Gene3D" id="1.10.260.40">
    <property type="entry name" value="lambda repressor-like DNA-binding domains"/>
    <property type="match status" value="1"/>
</dbReference>
<dbReference type="PANTHER" id="PTHR35010">
    <property type="entry name" value="BLL4672 PROTEIN-RELATED"/>
    <property type="match status" value="1"/>
</dbReference>
<proteinExistence type="predicted"/>
<dbReference type="InterPro" id="IPR001387">
    <property type="entry name" value="Cro/C1-type_HTH"/>
</dbReference>